<evidence type="ECO:0000259" key="1">
    <source>
        <dbReference type="Pfam" id="PF13649"/>
    </source>
</evidence>
<dbReference type="RefSeq" id="WP_120197758.1">
    <property type="nucleotide sequence ID" value="NZ_MCIA01000031.1"/>
</dbReference>
<dbReference type="EMBL" id="MCIA01000031">
    <property type="protein sequence ID" value="RKD30235.1"/>
    <property type="molecule type" value="Genomic_DNA"/>
</dbReference>
<dbReference type="AlphaFoldDB" id="A0A419SYF4"/>
<keyword evidence="3" id="KW-1185">Reference proteome</keyword>
<dbReference type="OrthoDB" id="9810615at2"/>
<evidence type="ECO:0000313" key="3">
    <source>
        <dbReference type="Proteomes" id="UP000284277"/>
    </source>
</evidence>
<gene>
    <name evidence="2" type="ORF">BET01_06475</name>
</gene>
<feature type="domain" description="Methyltransferase" evidence="1">
    <location>
        <begin position="54"/>
        <end position="153"/>
    </location>
</feature>
<dbReference type="InterPro" id="IPR029063">
    <property type="entry name" value="SAM-dependent_MTases_sf"/>
</dbReference>
<evidence type="ECO:0000313" key="2">
    <source>
        <dbReference type="EMBL" id="RKD30235.1"/>
    </source>
</evidence>
<dbReference type="SUPFAM" id="SSF53335">
    <property type="entry name" value="S-adenosyl-L-methionine-dependent methyltransferases"/>
    <property type="match status" value="1"/>
</dbReference>
<dbReference type="Gene3D" id="3.40.50.150">
    <property type="entry name" value="Vaccinia Virus protein VP39"/>
    <property type="match status" value="1"/>
</dbReference>
<name>A0A419SYF4_9FIRM</name>
<dbReference type="Proteomes" id="UP000284277">
    <property type="component" value="Unassembled WGS sequence"/>
</dbReference>
<dbReference type="Gene3D" id="2.20.25.110">
    <property type="entry name" value="S-adenosyl-L-methionine-dependent methyltransferases"/>
    <property type="match status" value="1"/>
</dbReference>
<reference evidence="2 3" key="1">
    <citation type="submission" date="2016-08" db="EMBL/GenBank/DDBJ databases">
        <title>A new outlook on sporulation: Clostridium algidixylanolyticum.</title>
        <authorList>
            <person name="Poppleton D.I."/>
            <person name="Gribaldo S."/>
        </authorList>
    </citation>
    <scope>NUCLEOTIDE SEQUENCE [LARGE SCALE GENOMIC DNA]</scope>
    <source>
        <strain evidence="2 3">SPL73</strain>
    </source>
</reference>
<comment type="caution">
    <text evidence="2">The sequence shown here is derived from an EMBL/GenBank/DDBJ whole genome shotgun (WGS) entry which is preliminary data.</text>
</comment>
<dbReference type="InterPro" id="IPR041698">
    <property type="entry name" value="Methyltransf_25"/>
</dbReference>
<accession>A0A419SYF4</accession>
<protein>
    <recommendedName>
        <fullName evidence="1">Methyltransferase domain-containing protein</fullName>
    </recommendedName>
</protein>
<organism evidence="2 3">
    <name type="scientific">Lacrimispora algidixylanolytica</name>
    <dbReference type="NCBI Taxonomy" id="94868"/>
    <lineage>
        <taxon>Bacteria</taxon>
        <taxon>Bacillati</taxon>
        <taxon>Bacillota</taxon>
        <taxon>Clostridia</taxon>
        <taxon>Lachnospirales</taxon>
        <taxon>Lachnospiraceae</taxon>
        <taxon>Lacrimispora</taxon>
    </lineage>
</organism>
<proteinExistence type="predicted"/>
<dbReference type="Pfam" id="PF13649">
    <property type="entry name" value="Methyltransf_25"/>
    <property type="match status" value="1"/>
</dbReference>
<sequence>MNKELMDEPKIYYEYNLANLYDYLPTFGVWKRKNIDLINKPFLEGAKRTTDGRVLEFATATGMLTIPLARLGYKVTSLDISSYMHDIVNDKLKKEEKYVSDNITLLRQDCTKFVADEPFDMIGIPDGMFIALENQKMQMECLKNCNRNLRKGGRLYFDIAKPVSIAMSHPECLYNPDSYVTYKRFRDKNDIPFLITLSTSIEPWEQRCHLHYQFNEYQGESVYPDIDIYYRFVHYGELVLMLEQSGFKVIDIDTDFFFGRYFFVTAEKI</sequence>
<dbReference type="CDD" id="cd02440">
    <property type="entry name" value="AdoMet_MTases"/>
    <property type="match status" value="1"/>
</dbReference>